<evidence type="ECO:0000313" key="1">
    <source>
        <dbReference type="EMBL" id="KAJ3497583.1"/>
    </source>
</evidence>
<evidence type="ECO:0000313" key="2">
    <source>
        <dbReference type="Proteomes" id="UP001148737"/>
    </source>
</evidence>
<accession>A0ACC1R4M5</accession>
<dbReference type="Proteomes" id="UP001148737">
    <property type="component" value="Unassembled WGS sequence"/>
</dbReference>
<comment type="caution">
    <text evidence="1">The sequence shown here is derived from an EMBL/GenBank/DDBJ whole genome shotgun (WGS) entry which is preliminary data.</text>
</comment>
<proteinExistence type="predicted"/>
<gene>
    <name evidence="1" type="ORF">NLG97_g1792</name>
</gene>
<protein>
    <submittedName>
        <fullName evidence="1">Uncharacterized protein</fullName>
    </submittedName>
</protein>
<sequence>MLSDHNRRISQRAPKACQECTRRKVRCDKTVPCSRCRRLKKACTREDVLTTKAAAQGNGRGDEAAFLRRLQDVLGNNSAEDAQTLVTKRLSEVAHSIVNCAPEDKHRAASPEAASSPSLAVRTLESQIWSRQSTSCYPHRSGCSCPHHRSYTELVSINCDMSSPMIQWASVFVDPALYLPTADARKVVQFHISYLWWHHNALHAPTFLSQCNIFWSTGQVTHRIWLSLYLSVISSTLWTLLNSPLHRQRLGVDFSEDIIAQQFRELLRVFYAEDFLSNPSMCSIQAIVIATRFAHNIGFSDSVTNLLVSAVGLAQSMGLHRIDGSAADDQELGVASYKQIELENESYSDDDLVSQSEDTITSSSYTRCIAAECLLMPEVFDGFLGSENDHRRIYQHISDMGKRMKSLISSFPKQFLGSCHASADMGLVWLPTARRTLAISVSDKIIMLHRPLLLQAFRTSAFPDVKQTCLSAALTIFREHENTALGTHEILSIWTQSAFCTTATVVLGLELLYGEVGAGSRHEDYLATLKNASERLQTRRCDTMATKCSKLIWALIGAHDELAVSEQLTSANDRTRMADCLIHDQRLLSQVLSVAAPETGPSSDTAPEDWAYSDVYQQGYAFDFDVWYNQIFTNLA</sequence>
<keyword evidence="2" id="KW-1185">Reference proteome</keyword>
<organism evidence="1 2">
    <name type="scientific">Lecanicillium saksenae</name>
    <dbReference type="NCBI Taxonomy" id="468837"/>
    <lineage>
        <taxon>Eukaryota</taxon>
        <taxon>Fungi</taxon>
        <taxon>Dikarya</taxon>
        <taxon>Ascomycota</taxon>
        <taxon>Pezizomycotina</taxon>
        <taxon>Sordariomycetes</taxon>
        <taxon>Hypocreomycetidae</taxon>
        <taxon>Hypocreales</taxon>
        <taxon>Cordycipitaceae</taxon>
        <taxon>Lecanicillium</taxon>
    </lineage>
</organism>
<name>A0ACC1R4M5_9HYPO</name>
<dbReference type="EMBL" id="JANAKD010000102">
    <property type="protein sequence ID" value="KAJ3497583.1"/>
    <property type="molecule type" value="Genomic_DNA"/>
</dbReference>
<reference evidence="1" key="1">
    <citation type="submission" date="2022-07" db="EMBL/GenBank/DDBJ databases">
        <title>Genome Sequence of Lecanicillium saksenae.</title>
        <authorList>
            <person name="Buettner E."/>
        </authorList>
    </citation>
    <scope>NUCLEOTIDE SEQUENCE</scope>
    <source>
        <strain evidence="1">VT-O1</strain>
    </source>
</reference>